<dbReference type="OrthoDB" id="9806388at2"/>
<feature type="domain" description="Peptidase M24" evidence="1">
    <location>
        <begin position="136"/>
        <end position="339"/>
    </location>
</feature>
<dbReference type="Pfam" id="PF00557">
    <property type="entry name" value="Peptidase_M24"/>
    <property type="match status" value="1"/>
</dbReference>
<dbReference type="Pfam" id="PF01321">
    <property type="entry name" value="Creatinase_N"/>
    <property type="match status" value="1"/>
</dbReference>
<protein>
    <submittedName>
        <fullName evidence="3">Aminopeptidase P family protein</fullName>
    </submittedName>
</protein>
<comment type="caution">
    <text evidence="3">The sequence shown here is derived from an EMBL/GenBank/DDBJ whole genome shotgun (WGS) entry which is preliminary data.</text>
</comment>
<dbReference type="GO" id="GO:0004177">
    <property type="term" value="F:aminopeptidase activity"/>
    <property type="evidence" value="ECO:0007669"/>
    <property type="project" value="UniProtKB-KW"/>
</dbReference>
<dbReference type="InterPro" id="IPR029149">
    <property type="entry name" value="Creatin/AminoP/Spt16_N"/>
</dbReference>
<evidence type="ECO:0000313" key="3">
    <source>
        <dbReference type="EMBL" id="RVU54808.1"/>
    </source>
</evidence>
<organism evidence="3 4">
    <name type="scientific">Anaerosphaera multitolerans</name>
    <dbReference type="NCBI Taxonomy" id="2487351"/>
    <lineage>
        <taxon>Bacteria</taxon>
        <taxon>Bacillati</taxon>
        <taxon>Bacillota</taxon>
        <taxon>Tissierellia</taxon>
        <taxon>Tissierellales</taxon>
        <taxon>Peptoniphilaceae</taxon>
        <taxon>Anaerosphaera</taxon>
    </lineage>
</organism>
<dbReference type="Gene3D" id="3.90.230.10">
    <property type="entry name" value="Creatinase/methionine aminopeptidase superfamily"/>
    <property type="match status" value="1"/>
</dbReference>
<dbReference type="InterPro" id="IPR036005">
    <property type="entry name" value="Creatinase/aminopeptidase-like"/>
</dbReference>
<evidence type="ECO:0000259" key="1">
    <source>
        <dbReference type="Pfam" id="PF00557"/>
    </source>
</evidence>
<keyword evidence="3" id="KW-0645">Protease</keyword>
<dbReference type="InterPro" id="IPR000994">
    <property type="entry name" value="Pept_M24"/>
</dbReference>
<accession>A0A437S792</accession>
<dbReference type="CDD" id="cd01092">
    <property type="entry name" value="APP-like"/>
    <property type="match status" value="1"/>
</dbReference>
<keyword evidence="4" id="KW-1185">Reference proteome</keyword>
<gene>
    <name evidence="3" type="ORF">EF514_05670</name>
</gene>
<feature type="domain" description="Creatinase N-terminal" evidence="2">
    <location>
        <begin position="3"/>
        <end position="128"/>
    </location>
</feature>
<name>A0A437S792_9FIRM</name>
<proteinExistence type="predicted"/>
<dbReference type="SUPFAM" id="SSF55920">
    <property type="entry name" value="Creatinase/aminopeptidase"/>
    <property type="match status" value="1"/>
</dbReference>
<dbReference type="Proteomes" id="UP000288812">
    <property type="component" value="Unassembled WGS sequence"/>
</dbReference>
<dbReference type="InterPro" id="IPR050659">
    <property type="entry name" value="Peptidase_M24B"/>
</dbReference>
<dbReference type="InterPro" id="IPR000587">
    <property type="entry name" value="Creatinase_N"/>
</dbReference>
<sequence>MERIKKVIGKMREENVEQFLICDAYSIFYLTGIKIDAGERLYVLSVKSSGKIQLFINKLFPIGQVEGIDYVWLDDTDDQVGILARNVVDSGIVGIDKKMVAKFLIPLMKMKTGVEFIDGSYLVDDFRSRKDSEEIEKMKAASSLNDRAMEKMKEKLSDDLSEKEMRDYLKEVYSSLESYEFSFDPIVGYGDNAADPHHAIDNSRKKTGDSIVVDIGCILDDYCSDMTRTFFYREVSEEARKIYETVLEANLAGIAAVKPGARFCDVDRAAREVIEKAGYGEYFTHRTGHSIGMETHEIGDVSSINEDLLKPGNIFSIEPGIYIPGVAGVRIEDLVLVTEDGCEVLNDYPKNLTIIK</sequence>
<dbReference type="Gene3D" id="3.40.350.10">
    <property type="entry name" value="Creatinase/prolidase N-terminal domain"/>
    <property type="match status" value="1"/>
</dbReference>
<dbReference type="PANTHER" id="PTHR46112">
    <property type="entry name" value="AMINOPEPTIDASE"/>
    <property type="match status" value="1"/>
</dbReference>
<dbReference type="RefSeq" id="WP_127724461.1">
    <property type="nucleotide sequence ID" value="NZ_RLIH01000006.1"/>
</dbReference>
<evidence type="ECO:0000313" key="4">
    <source>
        <dbReference type="Proteomes" id="UP000288812"/>
    </source>
</evidence>
<reference evidence="3 4" key="1">
    <citation type="submission" date="2018-11" db="EMBL/GenBank/DDBJ databases">
        <title>Genome sequencing and assembly of Anaerosphaera sp. nov., GS7-6-2.</title>
        <authorList>
            <person name="Rettenmaier R."/>
            <person name="Liebl W."/>
            <person name="Zverlov V."/>
        </authorList>
    </citation>
    <scope>NUCLEOTIDE SEQUENCE [LARGE SCALE GENOMIC DNA]</scope>
    <source>
        <strain evidence="3 4">GS7-6-2</strain>
    </source>
</reference>
<dbReference type="PANTHER" id="PTHR46112:SF3">
    <property type="entry name" value="AMINOPEPTIDASE YPDF"/>
    <property type="match status" value="1"/>
</dbReference>
<dbReference type="SUPFAM" id="SSF53092">
    <property type="entry name" value="Creatinase/prolidase N-terminal domain"/>
    <property type="match status" value="1"/>
</dbReference>
<evidence type="ECO:0000259" key="2">
    <source>
        <dbReference type="Pfam" id="PF01321"/>
    </source>
</evidence>
<keyword evidence="3" id="KW-0378">Hydrolase</keyword>
<keyword evidence="3" id="KW-0031">Aminopeptidase</keyword>
<dbReference type="AlphaFoldDB" id="A0A437S792"/>
<dbReference type="EMBL" id="RLIH01000006">
    <property type="protein sequence ID" value="RVU54808.1"/>
    <property type="molecule type" value="Genomic_DNA"/>
</dbReference>